<dbReference type="EMBL" id="OZ020112">
    <property type="protein sequence ID" value="CAK9265408.1"/>
    <property type="molecule type" value="Genomic_DNA"/>
</dbReference>
<dbReference type="SMART" id="SM00382">
    <property type="entry name" value="AAA"/>
    <property type="match status" value="1"/>
</dbReference>
<feature type="region of interest" description="Disordered" evidence="4">
    <location>
        <begin position="262"/>
        <end position="292"/>
    </location>
</feature>
<feature type="region of interest" description="Disordered" evidence="4">
    <location>
        <begin position="345"/>
        <end position="373"/>
    </location>
</feature>
<dbReference type="InterPro" id="IPR041569">
    <property type="entry name" value="AAA_lid_3"/>
</dbReference>
<dbReference type="Proteomes" id="UP001497444">
    <property type="component" value="Chromosome 17"/>
</dbReference>
<dbReference type="PANTHER" id="PTHR23074:SF17">
    <property type="entry name" value="FIDGETIN-LIKE PROTEIN 1"/>
    <property type="match status" value="1"/>
</dbReference>
<dbReference type="Pfam" id="PF17862">
    <property type="entry name" value="AAA_lid_3"/>
    <property type="match status" value="1"/>
</dbReference>
<evidence type="ECO:0000256" key="4">
    <source>
        <dbReference type="SAM" id="MobiDB-lite"/>
    </source>
</evidence>
<dbReference type="InterPro" id="IPR027417">
    <property type="entry name" value="P-loop_NTPase"/>
</dbReference>
<feature type="domain" description="AAA+ ATPase" evidence="5">
    <location>
        <begin position="451"/>
        <end position="587"/>
    </location>
</feature>
<evidence type="ECO:0000256" key="1">
    <source>
        <dbReference type="ARBA" id="ARBA00006914"/>
    </source>
</evidence>
<keyword evidence="2" id="KW-0547">Nucleotide-binding</keyword>
<dbReference type="InterPro" id="IPR056224">
    <property type="entry name" value="FIGL1_N"/>
</dbReference>
<dbReference type="Gene3D" id="3.40.50.300">
    <property type="entry name" value="P-loop containing nucleotide triphosphate hydrolases"/>
    <property type="match status" value="1"/>
</dbReference>
<dbReference type="InterPro" id="IPR003959">
    <property type="entry name" value="ATPase_AAA_core"/>
</dbReference>
<evidence type="ECO:0000313" key="6">
    <source>
        <dbReference type="EMBL" id="CAK9265408.1"/>
    </source>
</evidence>
<feature type="compositionally biased region" description="Low complexity" evidence="4">
    <location>
        <begin position="349"/>
        <end position="362"/>
    </location>
</feature>
<dbReference type="Pfam" id="PF09336">
    <property type="entry name" value="Vps4_C"/>
    <property type="match status" value="1"/>
</dbReference>
<dbReference type="SUPFAM" id="SSF52540">
    <property type="entry name" value="P-loop containing nucleoside triphosphate hydrolases"/>
    <property type="match status" value="1"/>
</dbReference>
<dbReference type="Pfam" id="PF00004">
    <property type="entry name" value="AAA"/>
    <property type="match status" value="1"/>
</dbReference>
<accession>A0ABP0WI59</accession>
<keyword evidence="7" id="KW-1185">Reference proteome</keyword>
<dbReference type="PROSITE" id="PS00674">
    <property type="entry name" value="AAA"/>
    <property type="match status" value="1"/>
</dbReference>
<evidence type="ECO:0000259" key="5">
    <source>
        <dbReference type="SMART" id="SM00382"/>
    </source>
</evidence>
<gene>
    <name evidence="6" type="ORF">CSSPJE1EN1_LOCUS10886</name>
</gene>
<reference evidence="6" key="1">
    <citation type="submission" date="2024-02" db="EMBL/GenBank/DDBJ databases">
        <authorList>
            <consortium name="ELIXIR-Norway"/>
            <consortium name="Elixir Norway"/>
        </authorList>
    </citation>
    <scope>NUCLEOTIDE SEQUENCE</scope>
</reference>
<dbReference type="Gene3D" id="1.10.8.60">
    <property type="match status" value="1"/>
</dbReference>
<keyword evidence="3" id="KW-0067">ATP-binding</keyword>
<dbReference type="InterPro" id="IPR003593">
    <property type="entry name" value="AAA+_ATPase"/>
</dbReference>
<protein>
    <recommendedName>
        <fullName evidence="5">AAA+ ATPase domain-containing protein</fullName>
    </recommendedName>
</protein>
<dbReference type="Pfam" id="PF24347">
    <property type="entry name" value="FIGL1_N"/>
    <property type="match status" value="1"/>
</dbReference>
<evidence type="ECO:0000256" key="3">
    <source>
        <dbReference type="ARBA" id="ARBA00022840"/>
    </source>
</evidence>
<dbReference type="PANTHER" id="PTHR23074">
    <property type="entry name" value="AAA DOMAIN-CONTAINING"/>
    <property type="match status" value="1"/>
</dbReference>
<name>A0ABP0WI59_9BRYO</name>
<organism evidence="6 7">
    <name type="scientific">Sphagnum jensenii</name>
    <dbReference type="NCBI Taxonomy" id="128206"/>
    <lineage>
        <taxon>Eukaryota</taxon>
        <taxon>Viridiplantae</taxon>
        <taxon>Streptophyta</taxon>
        <taxon>Embryophyta</taxon>
        <taxon>Bryophyta</taxon>
        <taxon>Sphagnophytina</taxon>
        <taxon>Sphagnopsida</taxon>
        <taxon>Sphagnales</taxon>
        <taxon>Sphagnaceae</taxon>
        <taxon>Sphagnum</taxon>
    </lineage>
</organism>
<dbReference type="InterPro" id="IPR015415">
    <property type="entry name" value="Spast_Vps4_C"/>
</dbReference>
<proteinExistence type="inferred from homology"/>
<evidence type="ECO:0000313" key="7">
    <source>
        <dbReference type="Proteomes" id="UP001497444"/>
    </source>
</evidence>
<dbReference type="InterPro" id="IPR050304">
    <property type="entry name" value="MT-severing_AAA_ATPase"/>
</dbReference>
<comment type="similarity">
    <text evidence="1">Belongs to the AAA ATPase family.</text>
</comment>
<sequence length="707" mass="77185">MFEPSHCSETAGSLMFTNSSPWYSFLTEKVRRLNSLLFGVDLAFSKGDTDTALGLGLRLLGFLESQCQTAEDVVYVEPIQRKVLQKLNLATLVDRCQALEQAKTPADFKFKQHRPIDIEKIKTSKYYMGPIQRAQSASLAALRITKNTSISSVPAASLRTAGDANYHGVCESGRVATKPGQSLTQSKIMSLYSNASHNAVEPTQGQTGNQRGKNSLASKYFSGLYHTTQTENKEPISISSPEAEEKHNLYAYTRKRCRNPYGPKTWSKKARTSQTEEIGSDEDAAEAPPTSFVTPSHKLAIDALKKNGCPSSLYQGSFTSSGPPRTGLVKTLGMSRRGVRGSFVPPVRGANGSSSGSAVATAHTQGGTDNSYEESTRKCIELLAGPDGKLPDRLRNLEPRLLEHVSNEVMDQDPAVRWDDIAGLEHAKKCVTEMVIWPLLRPDIFQGCRAPGRGLLLFGPPGTGKTMIGKAIAGEARATFFSISASSLTSKWIGEGEKLVRALFGVASCRQPAVIFIDEIDSLLSQRKAEGEHESSRRIKTQFLIEMEGCGSGTEQILLIGATNRPQELDEAVRRRLSKRLYIPLPSSAARAWIVRNLLGKDGLLSLTDAEIESICTSTDGYSASDMKNLVKEASMGPLREALMQGREIGNISKDEMRPISVQDFMTALQQVRPSVSESEVGLYQDWNRQFGSLATETNSQSNLSAI</sequence>
<evidence type="ECO:0000256" key="2">
    <source>
        <dbReference type="ARBA" id="ARBA00022741"/>
    </source>
</evidence>
<dbReference type="InterPro" id="IPR003960">
    <property type="entry name" value="ATPase_AAA_CS"/>
</dbReference>